<feature type="domain" description="Peptidase M20 dimerisation" evidence="3">
    <location>
        <begin position="210"/>
        <end position="315"/>
    </location>
</feature>
<dbReference type="STRING" id="48256.CLHUN_30610"/>
<evidence type="ECO:0000256" key="2">
    <source>
        <dbReference type="ARBA" id="ARBA00022801"/>
    </source>
</evidence>
<keyword evidence="2 4" id="KW-0378">Hydrolase</keyword>
<dbReference type="Gene3D" id="3.30.70.360">
    <property type="match status" value="1"/>
</dbReference>
<gene>
    <name evidence="4" type="primary">dapE_2</name>
    <name evidence="4" type="ORF">CLHUN_30610</name>
</gene>
<dbReference type="InterPro" id="IPR036264">
    <property type="entry name" value="Bact_exopeptidase_dim_dom"/>
</dbReference>
<dbReference type="InterPro" id="IPR002933">
    <property type="entry name" value="Peptidase_M20"/>
</dbReference>
<dbReference type="EC" id="3.5.1.18" evidence="4"/>
<keyword evidence="1" id="KW-0479">Metal-binding</keyword>
<reference evidence="4 5" key="1">
    <citation type="submission" date="2017-03" db="EMBL/GenBank/DDBJ databases">
        <title>Genome sequence of Clostridium hungatei DSM 14427.</title>
        <authorList>
            <person name="Poehlein A."/>
            <person name="Daniel R."/>
        </authorList>
    </citation>
    <scope>NUCLEOTIDE SEQUENCE [LARGE SCALE GENOMIC DNA]</scope>
    <source>
        <strain evidence="4 5">DSM 14427</strain>
    </source>
</reference>
<comment type="caution">
    <text evidence="4">The sequence shown here is derived from an EMBL/GenBank/DDBJ whole genome shotgun (WGS) entry which is preliminary data.</text>
</comment>
<dbReference type="EMBL" id="MZGX01000021">
    <property type="protein sequence ID" value="OPX43119.1"/>
    <property type="molecule type" value="Genomic_DNA"/>
</dbReference>
<evidence type="ECO:0000259" key="3">
    <source>
        <dbReference type="Pfam" id="PF07687"/>
    </source>
</evidence>
<organism evidence="4 5">
    <name type="scientific">Ruminiclostridium hungatei</name>
    <name type="common">Clostridium hungatei</name>
    <dbReference type="NCBI Taxonomy" id="48256"/>
    <lineage>
        <taxon>Bacteria</taxon>
        <taxon>Bacillati</taxon>
        <taxon>Bacillota</taxon>
        <taxon>Clostridia</taxon>
        <taxon>Eubacteriales</taxon>
        <taxon>Oscillospiraceae</taxon>
        <taxon>Ruminiclostridium</taxon>
    </lineage>
</organism>
<keyword evidence="5" id="KW-1185">Reference proteome</keyword>
<dbReference type="Pfam" id="PF07687">
    <property type="entry name" value="M20_dimer"/>
    <property type="match status" value="1"/>
</dbReference>
<dbReference type="SUPFAM" id="SSF55031">
    <property type="entry name" value="Bacterial exopeptidase dimerisation domain"/>
    <property type="match status" value="1"/>
</dbReference>
<evidence type="ECO:0000313" key="4">
    <source>
        <dbReference type="EMBL" id="OPX43119.1"/>
    </source>
</evidence>
<protein>
    <submittedName>
        <fullName evidence="4">Succinyl-diaminopimelate desuccinylase</fullName>
        <ecNumber evidence="4">3.5.1.18</ecNumber>
    </submittedName>
</protein>
<dbReference type="InterPro" id="IPR050072">
    <property type="entry name" value="Peptidase_M20A"/>
</dbReference>
<dbReference type="AlphaFoldDB" id="A0A1V4SGV3"/>
<dbReference type="Proteomes" id="UP000191554">
    <property type="component" value="Unassembled WGS sequence"/>
</dbReference>
<dbReference type="InterPro" id="IPR011650">
    <property type="entry name" value="Peptidase_M20_dimer"/>
</dbReference>
<dbReference type="Pfam" id="PF01546">
    <property type="entry name" value="Peptidase_M20"/>
    <property type="match status" value="1"/>
</dbReference>
<accession>A0A1V4SGV3</accession>
<dbReference type="SUPFAM" id="SSF53187">
    <property type="entry name" value="Zn-dependent exopeptidases"/>
    <property type="match status" value="1"/>
</dbReference>
<sequence>MKEILDSALVDKIKGLGEEMFDDMVAFAQKLVQTPSISGTEFDLSELAMLEMKKLGYDEVFRDDQGNIVGLVRGSEPGPTIMYNSHMDHVSPGDVSNWQGYDPYGGTLDICEADNQDKTLKEQTQCIHGRGASDVKCGEAVQIYAGGLIAGLRGQGVPVKGNFMFTGVVQEEPAEMVGMVHLVDKTLPARGLDYDAMVSSEATSLKLYCGHRGRVELLVTVYGRTSHGSAPWLGINAIYKAIPLIQKLKDELYPSLPKDEELGQASISLNIIECSPGALSIVPDRCMLSIDRRTIPGETAETAVRQIKDIIAGLAAADPEFRADVVVKSAVETSYTGMSYHVAKDMAPWKISTEHGFVQASQAALEALGQTVKYGYWDFGTDASKTCGIDRKPTIGYSPMQEQYAHTPYDKCRTDYMKTALEGNAAIFLSAAAQEKEAYQKVTW</sequence>
<dbReference type="Gene3D" id="3.40.630.10">
    <property type="entry name" value="Zn peptidases"/>
    <property type="match status" value="2"/>
</dbReference>
<proteinExistence type="predicted"/>
<evidence type="ECO:0000313" key="5">
    <source>
        <dbReference type="Proteomes" id="UP000191554"/>
    </source>
</evidence>
<dbReference type="GO" id="GO:0009014">
    <property type="term" value="F:succinyl-diaminopimelate desuccinylase activity"/>
    <property type="evidence" value="ECO:0007669"/>
    <property type="project" value="UniProtKB-EC"/>
</dbReference>
<name>A0A1V4SGV3_RUMHU</name>
<dbReference type="PANTHER" id="PTHR43808">
    <property type="entry name" value="ACETYLORNITHINE DEACETYLASE"/>
    <property type="match status" value="1"/>
</dbReference>
<dbReference type="GO" id="GO:0046872">
    <property type="term" value="F:metal ion binding"/>
    <property type="evidence" value="ECO:0007669"/>
    <property type="project" value="UniProtKB-KW"/>
</dbReference>
<evidence type="ECO:0000256" key="1">
    <source>
        <dbReference type="ARBA" id="ARBA00022723"/>
    </source>
</evidence>
<dbReference type="OrthoDB" id="9792335at2"/>
<dbReference type="RefSeq" id="WP_080065497.1">
    <property type="nucleotide sequence ID" value="NZ_MZGX01000021.1"/>
</dbReference>